<evidence type="ECO:0000256" key="9">
    <source>
        <dbReference type="ARBA" id="ARBA00022840"/>
    </source>
</evidence>
<dbReference type="EMBL" id="BAABLD010000017">
    <property type="protein sequence ID" value="GAA5170359.1"/>
    <property type="molecule type" value="Genomic_DNA"/>
</dbReference>
<dbReference type="InterPro" id="IPR002547">
    <property type="entry name" value="tRNA-bd_dom"/>
</dbReference>
<comment type="similarity">
    <text evidence="2 15">Belongs to the phenylalanyl-tRNA synthetase beta subunit family. Type 1 subfamily.</text>
</comment>
<dbReference type="InterPro" id="IPR012340">
    <property type="entry name" value="NA-bd_OB-fold"/>
</dbReference>
<feature type="domain" description="TRNA-binding" evidence="17">
    <location>
        <begin position="39"/>
        <end position="147"/>
    </location>
</feature>
<dbReference type="Pfam" id="PF01588">
    <property type="entry name" value="tRNA_bind"/>
    <property type="match status" value="1"/>
</dbReference>
<dbReference type="InterPro" id="IPR005121">
    <property type="entry name" value="Fdx_antiC-bd"/>
</dbReference>
<dbReference type="Gene3D" id="3.50.40.10">
    <property type="entry name" value="Phenylalanyl-trna Synthetase, Chain B, domain 3"/>
    <property type="match status" value="1"/>
</dbReference>
<keyword evidence="6 15" id="KW-0436">Ligase</keyword>
<keyword evidence="5 16" id="KW-0820">tRNA-binding</keyword>
<dbReference type="PROSITE" id="PS51483">
    <property type="entry name" value="B5"/>
    <property type="match status" value="1"/>
</dbReference>
<name>A0ABP9R0W0_9RHOO</name>
<dbReference type="GO" id="GO:0016874">
    <property type="term" value="F:ligase activity"/>
    <property type="evidence" value="ECO:0007669"/>
    <property type="project" value="UniProtKB-KW"/>
</dbReference>
<evidence type="ECO:0000256" key="6">
    <source>
        <dbReference type="ARBA" id="ARBA00022598"/>
    </source>
</evidence>
<evidence type="ECO:0000256" key="15">
    <source>
        <dbReference type="HAMAP-Rule" id="MF_00283"/>
    </source>
</evidence>
<evidence type="ECO:0000256" key="2">
    <source>
        <dbReference type="ARBA" id="ARBA00008653"/>
    </source>
</evidence>
<dbReference type="SUPFAM" id="SSF55681">
    <property type="entry name" value="Class II aaRS and biotin synthetases"/>
    <property type="match status" value="1"/>
</dbReference>
<evidence type="ECO:0000259" key="18">
    <source>
        <dbReference type="PROSITE" id="PS51447"/>
    </source>
</evidence>
<evidence type="ECO:0000313" key="20">
    <source>
        <dbReference type="EMBL" id="GAA5170359.1"/>
    </source>
</evidence>
<feature type="domain" description="B5" evidence="19">
    <location>
        <begin position="400"/>
        <end position="475"/>
    </location>
</feature>
<comment type="cofactor">
    <cofactor evidence="15">
        <name>Mg(2+)</name>
        <dbReference type="ChEBI" id="CHEBI:18420"/>
    </cofactor>
    <text evidence="15">Binds 2 magnesium ions per tetramer.</text>
</comment>
<feature type="binding site" evidence="15">
    <location>
        <position position="462"/>
    </location>
    <ligand>
        <name>Mg(2+)</name>
        <dbReference type="ChEBI" id="CHEBI:18420"/>
        <note>shared with alpha subunit</note>
    </ligand>
</feature>
<keyword evidence="8 15" id="KW-0547">Nucleotide-binding</keyword>
<dbReference type="InterPro" id="IPR009061">
    <property type="entry name" value="DNA-bd_dom_put_sf"/>
</dbReference>
<evidence type="ECO:0000256" key="1">
    <source>
        <dbReference type="ARBA" id="ARBA00004496"/>
    </source>
</evidence>
<evidence type="ECO:0000256" key="16">
    <source>
        <dbReference type="PROSITE-ProRule" id="PRU00209"/>
    </source>
</evidence>
<dbReference type="SUPFAM" id="SSF56037">
    <property type="entry name" value="PheT/TilS domain"/>
    <property type="match status" value="1"/>
</dbReference>
<dbReference type="Pfam" id="PF03483">
    <property type="entry name" value="B3_4"/>
    <property type="match status" value="1"/>
</dbReference>
<keyword evidence="4 15" id="KW-0963">Cytoplasm</keyword>
<dbReference type="InterPro" id="IPR041616">
    <property type="entry name" value="PheRS_beta_core"/>
</dbReference>
<keyword evidence="13 15" id="KW-0030">Aminoacyl-tRNA synthetase</keyword>
<dbReference type="Gene3D" id="2.40.50.140">
    <property type="entry name" value="Nucleic acid-binding proteins"/>
    <property type="match status" value="1"/>
</dbReference>
<comment type="subcellular location">
    <subcellularLocation>
        <location evidence="1 15">Cytoplasm</location>
    </subcellularLocation>
</comment>
<dbReference type="CDD" id="cd00769">
    <property type="entry name" value="PheRS_beta_core"/>
    <property type="match status" value="1"/>
</dbReference>
<dbReference type="InterPro" id="IPR005147">
    <property type="entry name" value="tRNA_synthase_B5-dom"/>
</dbReference>
<dbReference type="PANTHER" id="PTHR10947">
    <property type="entry name" value="PHENYLALANYL-TRNA SYNTHETASE BETA CHAIN AND LEUCINE-RICH REPEAT-CONTAINING PROTEIN 47"/>
    <property type="match status" value="1"/>
</dbReference>
<dbReference type="SUPFAM" id="SSF46955">
    <property type="entry name" value="Putative DNA-binding domain"/>
    <property type="match status" value="1"/>
</dbReference>
<protein>
    <recommendedName>
        <fullName evidence="15">Phenylalanine--tRNA ligase beta subunit</fullName>
        <ecNumber evidence="15">6.1.1.20</ecNumber>
    </recommendedName>
    <alternativeName>
        <fullName evidence="15">Phenylalanyl-tRNA synthetase beta subunit</fullName>
        <shortName evidence="15">PheRS</shortName>
    </alternativeName>
</protein>
<keyword evidence="11 16" id="KW-0694">RNA-binding</keyword>
<dbReference type="InterPro" id="IPR005146">
    <property type="entry name" value="B3/B4_tRNA-bd"/>
</dbReference>
<accession>A0ABP9R0W0</accession>
<comment type="catalytic activity">
    <reaction evidence="14 15">
        <text>tRNA(Phe) + L-phenylalanine + ATP = L-phenylalanyl-tRNA(Phe) + AMP + diphosphate + H(+)</text>
        <dbReference type="Rhea" id="RHEA:19413"/>
        <dbReference type="Rhea" id="RHEA-COMP:9668"/>
        <dbReference type="Rhea" id="RHEA-COMP:9699"/>
        <dbReference type="ChEBI" id="CHEBI:15378"/>
        <dbReference type="ChEBI" id="CHEBI:30616"/>
        <dbReference type="ChEBI" id="CHEBI:33019"/>
        <dbReference type="ChEBI" id="CHEBI:58095"/>
        <dbReference type="ChEBI" id="CHEBI:78442"/>
        <dbReference type="ChEBI" id="CHEBI:78531"/>
        <dbReference type="ChEBI" id="CHEBI:456215"/>
        <dbReference type="EC" id="6.1.1.20"/>
    </reaction>
</comment>
<keyword evidence="12 15" id="KW-0648">Protein biosynthesis</keyword>
<dbReference type="NCBIfam" id="TIGR00472">
    <property type="entry name" value="pheT_bact"/>
    <property type="match status" value="1"/>
</dbReference>
<feature type="binding site" evidence="15">
    <location>
        <position position="459"/>
    </location>
    <ligand>
        <name>Mg(2+)</name>
        <dbReference type="ChEBI" id="CHEBI:18420"/>
        <note>shared with alpha subunit</note>
    </ligand>
</feature>
<evidence type="ECO:0000259" key="19">
    <source>
        <dbReference type="PROSITE" id="PS51483"/>
    </source>
</evidence>
<dbReference type="NCBIfam" id="NF045760">
    <property type="entry name" value="YtpR"/>
    <property type="match status" value="1"/>
</dbReference>
<reference evidence="21" key="1">
    <citation type="journal article" date="2019" name="Int. J. Syst. Evol. Microbiol.">
        <title>The Global Catalogue of Microorganisms (GCM) 10K type strain sequencing project: providing services to taxonomists for standard genome sequencing and annotation.</title>
        <authorList>
            <consortium name="The Broad Institute Genomics Platform"/>
            <consortium name="The Broad Institute Genome Sequencing Center for Infectious Disease"/>
            <person name="Wu L."/>
            <person name="Ma J."/>
        </authorList>
    </citation>
    <scope>NUCLEOTIDE SEQUENCE [LARGE SCALE GENOMIC DNA]</scope>
    <source>
        <strain evidence="21">JCM 18715</strain>
    </source>
</reference>
<evidence type="ECO:0000256" key="10">
    <source>
        <dbReference type="ARBA" id="ARBA00022842"/>
    </source>
</evidence>
<keyword evidence="10 15" id="KW-0460">Magnesium</keyword>
<dbReference type="InterPro" id="IPR036690">
    <property type="entry name" value="Fdx_antiC-bd_sf"/>
</dbReference>
<evidence type="ECO:0000256" key="13">
    <source>
        <dbReference type="ARBA" id="ARBA00023146"/>
    </source>
</evidence>
<comment type="caution">
    <text evidence="20">The sequence shown here is derived from an EMBL/GenBank/DDBJ whole genome shotgun (WGS) entry which is preliminary data.</text>
</comment>
<sequence>MQFSEKWLRSLCNPAIDSDALCHLLTMAGLEVEEVEPVAPAFSGVVVAQVVSFEKHPDADKLKVCRVDVGQGEPLQIVCGAPNVVIGMKAPCAMVGANLPGFAIKAAKLRGVESFGMMCSAEELGMTQDHDGLLVLPDDAPVGADIRDYLALDDRKITIKLTPNRADCLSLAGVARELAALTDTPLTLPATPAVAPVHDAVRPVRLDAPEACPRYAGRIVRNVNAAAATPEWMRQRLLRCGVRSISAVVDITNYVMLELGQPMHAFDNDKLAGDIHVRMPRAGDSLELLNGQTVEPTAGSLLIADEARLLALAGVMGGEQSGVTNATRNVFLESAFFQPDAIVGRARALGFSSDASHRFERGVDFALAQIAMERATALLVEICGGEPGPVQVAEVADKVPVRQAVAFRPARARQVLGIEVADAAMQAGFERLGMSVKGDGAQMWVTAPSYRFDIAIEEDLIEEVARIVGYDNIPPVAPQAGIRMLPLPEASQSPSRVRRTVAARGYQEVITYAFVEEVWERDFAGNTEPVRLANPIASHLAVMRSSLIGGLVGTLASNQRHRADRVRLFEIGRCFVRNAAAVPVAGYEQPVRLAGLAWGPVAHEQWGQASRKVDFYDVKADVEHLLGDGASFEAAVHPALHPGRSARVSLGGKTVGFVGELHPAWVQKYDLGTAPIVFELELDAVLARQVPQYSEIARLPAVTRDIALVLNSDIPAARLLAVLKGASAEIVRSIEVFDVYSGKGLEPETRSIALRVVLQHTERTLEEQEIDQAVQALITAAGEQLGGQLRA</sequence>
<evidence type="ECO:0000256" key="5">
    <source>
        <dbReference type="ARBA" id="ARBA00022555"/>
    </source>
</evidence>
<feature type="binding site" evidence="15">
    <location>
        <position position="453"/>
    </location>
    <ligand>
        <name>Mg(2+)</name>
        <dbReference type="ChEBI" id="CHEBI:18420"/>
        <note>shared with alpha subunit</note>
    </ligand>
</feature>
<dbReference type="EC" id="6.1.1.20" evidence="15"/>
<feature type="binding site" evidence="15">
    <location>
        <position position="463"/>
    </location>
    <ligand>
        <name>Mg(2+)</name>
        <dbReference type="ChEBI" id="CHEBI:18420"/>
        <note>shared with alpha subunit</note>
    </ligand>
</feature>
<evidence type="ECO:0000259" key="17">
    <source>
        <dbReference type="PROSITE" id="PS50886"/>
    </source>
</evidence>
<evidence type="ECO:0000313" key="21">
    <source>
        <dbReference type="Proteomes" id="UP001500547"/>
    </source>
</evidence>
<dbReference type="RefSeq" id="WP_345534228.1">
    <property type="nucleotide sequence ID" value="NZ_BAABLD010000017.1"/>
</dbReference>
<evidence type="ECO:0000256" key="3">
    <source>
        <dbReference type="ARBA" id="ARBA00011209"/>
    </source>
</evidence>
<dbReference type="Gene3D" id="3.30.70.380">
    <property type="entry name" value="Ferrodoxin-fold anticodon-binding domain"/>
    <property type="match status" value="1"/>
</dbReference>
<evidence type="ECO:0000256" key="11">
    <source>
        <dbReference type="ARBA" id="ARBA00022884"/>
    </source>
</evidence>
<dbReference type="InterPro" id="IPR045060">
    <property type="entry name" value="Phe-tRNA-ligase_IIc_bsu"/>
</dbReference>
<dbReference type="PANTHER" id="PTHR10947:SF0">
    <property type="entry name" value="PHENYLALANINE--TRNA LIGASE BETA SUBUNIT"/>
    <property type="match status" value="1"/>
</dbReference>
<evidence type="ECO:0000256" key="7">
    <source>
        <dbReference type="ARBA" id="ARBA00022723"/>
    </source>
</evidence>
<dbReference type="SUPFAM" id="SSF50249">
    <property type="entry name" value="Nucleic acid-binding proteins"/>
    <property type="match status" value="1"/>
</dbReference>
<comment type="subunit">
    <text evidence="3 15">Tetramer of two alpha and two beta subunits.</text>
</comment>
<dbReference type="InterPro" id="IPR033714">
    <property type="entry name" value="tRNA_bind_bactPheRS"/>
</dbReference>
<dbReference type="InterPro" id="IPR045864">
    <property type="entry name" value="aa-tRNA-synth_II/BPL/LPL"/>
</dbReference>
<feature type="domain" description="FDX-ACB" evidence="18">
    <location>
        <begin position="697"/>
        <end position="790"/>
    </location>
</feature>
<dbReference type="CDD" id="cd02796">
    <property type="entry name" value="tRNA_bind_bactPheRS"/>
    <property type="match status" value="1"/>
</dbReference>
<proteinExistence type="inferred from homology"/>
<keyword evidence="7 15" id="KW-0479">Metal-binding</keyword>
<dbReference type="SUPFAM" id="SSF54991">
    <property type="entry name" value="Anticodon-binding domain of PheRS"/>
    <property type="match status" value="1"/>
</dbReference>
<dbReference type="Proteomes" id="UP001500547">
    <property type="component" value="Unassembled WGS sequence"/>
</dbReference>
<dbReference type="SMART" id="SM00874">
    <property type="entry name" value="B5"/>
    <property type="match status" value="1"/>
</dbReference>
<gene>
    <name evidence="15 20" type="primary">pheT</name>
    <name evidence="20" type="ORF">GCM10025770_33160</name>
</gene>
<dbReference type="PROSITE" id="PS50886">
    <property type="entry name" value="TRBD"/>
    <property type="match status" value="1"/>
</dbReference>
<dbReference type="SMART" id="SM00873">
    <property type="entry name" value="B3_4"/>
    <property type="match status" value="1"/>
</dbReference>
<dbReference type="HAMAP" id="MF_00283">
    <property type="entry name" value="Phe_tRNA_synth_beta1"/>
    <property type="match status" value="1"/>
</dbReference>
<dbReference type="SMART" id="SM00896">
    <property type="entry name" value="FDX-ACB"/>
    <property type="match status" value="1"/>
</dbReference>
<dbReference type="Gene3D" id="3.30.930.10">
    <property type="entry name" value="Bira Bifunctional Protein, Domain 2"/>
    <property type="match status" value="1"/>
</dbReference>
<evidence type="ECO:0000256" key="4">
    <source>
        <dbReference type="ARBA" id="ARBA00022490"/>
    </source>
</evidence>
<organism evidence="20 21">
    <name type="scientific">Viridibacterium curvum</name>
    <dbReference type="NCBI Taxonomy" id="1101404"/>
    <lineage>
        <taxon>Bacteria</taxon>
        <taxon>Pseudomonadati</taxon>
        <taxon>Pseudomonadota</taxon>
        <taxon>Betaproteobacteria</taxon>
        <taxon>Rhodocyclales</taxon>
        <taxon>Rhodocyclaceae</taxon>
        <taxon>Viridibacterium</taxon>
    </lineage>
</organism>
<keyword evidence="9 15" id="KW-0067">ATP-binding</keyword>
<dbReference type="Pfam" id="PF03147">
    <property type="entry name" value="FDX-ACB"/>
    <property type="match status" value="1"/>
</dbReference>
<evidence type="ECO:0000256" key="8">
    <source>
        <dbReference type="ARBA" id="ARBA00022741"/>
    </source>
</evidence>
<dbReference type="InterPro" id="IPR020825">
    <property type="entry name" value="Phe-tRNA_synthase-like_B3/B4"/>
</dbReference>
<keyword evidence="21" id="KW-1185">Reference proteome</keyword>
<evidence type="ECO:0000256" key="12">
    <source>
        <dbReference type="ARBA" id="ARBA00022917"/>
    </source>
</evidence>
<dbReference type="PROSITE" id="PS51447">
    <property type="entry name" value="FDX_ACB"/>
    <property type="match status" value="1"/>
</dbReference>
<dbReference type="Pfam" id="PF03484">
    <property type="entry name" value="B5"/>
    <property type="match status" value="1"/>
</dbReference>
<dbReference type="InterPro" id="IPR004532">
    <property type="entry name" value="Phe-tRNA-ligase_IIc_bsu_bact"/>
</dbReference>
<dbReference type="Gene3D" id="3.30.56.10">
    <property type="match status" value="2"/>
</dbReference>
<evidence type="ECO:0000256" key="14">
    <source>
        <dbReference type="ARBA" id="ARBA00049255"/>
    </source>
</evidence>
<dbReference type="Pfam" id="PF17759">
    <property type="entry name" value="tRNA_synthFbeta"/>
    <property type="match status" value="1"/>
</dbReference>